<organism evidence="2 3">
    <name type="scientific">Triparma retinervis</name>
    <dbReference type="NCBI Taxonomy" id="2557542"/>
    <lineage>
        <taxon>Eukaryota</taxon>
        <taxon>Sar</taxon>
        <taxon>Stramenopiles</taxon>
        <taxon>Ochrophyta</taxon>
        <taxon>Bolidophyceae</taxon>
        <taxon>Parmales</taxon>
        <taxon>Triparmaceae</taxon>
        <taxon>Triparma</taxon>
    </lineage>
</organism>
<comment type="caution">
    <text evidence="2">The sequence shown here is derived from an EMBL/GenBank/DDBJ whole genome shotgun (WGS) entry which is preliminary data.</text>
</comment>
<dbReference type="SMART" id="SM00248">
    <property type="entry name" value="ANK"/>
    <property type="match status" value="2"/>
</dbReference>
<dbReference type="Proteomes" id="UP001165082">
    <property type="component" value="Unassembled WGS sequence"/>
</dbReference>
<evidence type="ECO:0000313" key="2">
    <source>
        <dbReference type="EMBL" id="GMI07187.1"/>
    </source>
</evidence>
<keyword evidence="1" id="KW-0040">ANK repeat</keyword>
<dbReference type="Gene3D" id="1.25.40.20">
    <property type="entry name" value="Ankyrin repeat-containing domain"/>
    <property type="match status" value="1"/>
</dbReference>
<dbReference type="PROSITE" id="PS50297">
    <property type="entry name" value="ANK_REP_REGION"/>
    <property type="match status" value="1"/>
</dbReference>
<dbReference type="SUPFAM" id="SSF48403">
    <property type="entry name" value="Ankyrin repeat"/>
    <property type="match status" value="1"/>
</dbReference>
<dbReference type="Gene3D" id="3.40.50.150">
    <property type="entry name" value="Vaccinia Virus protein VP39"/>
    <property type="match status" value="1"/>
</dbReference>
<feature type="repeat" description="ANK" evidence="1">
    <location>
        <begin position="89"/>
        <end position="121"/>
    </location>
</feature>
<dbReference type="InterPro" id="IPR029063">
    <property type="entry name" value="SAM-dependent_MTases_sf"/>
</dbReference>
<dbReference type="InterPro" id="IPR002110">
    <property type="entry name" value="Ankyrin_rpt"/>
</dbReference>
<dbReference type="PROSITE" id="PS50088">
    <property type="entry name" value="ANK_REPEAT"/>
    <property type="match status" value="1"/>
</dbReference>
<dbReference type="PANTHER" id="PTHR14614">
    <property type="entry name" value="HEPATOCELLULAR CARCINOMA-ASSOCIATED ANTIGEN"/>
    <property type="match status" value="1"/>
</dbReference>
<protein>
    <submittedName>
        <fullName evidence="2">Uncharacterized protein</fullName>
    </submittedName>
</protein>
<dbReference type="Pfam" id="PF12796">
    <property type="entry name" value="Ank_2"/>
    <property type="match status" value="1"/>
</dbReference>
<proteinExistence type="predicted"/>
<gene>
    <name evidence="2" type="ORF">TrRE_jg4930</name>
</gene>
<evidence type="ECO:0000256" key="1">
    <source>
        <dbReference type="PROSITE-ProRule" id="PRU00023"/>
    </source>
</evidence>
<dbReference type="InterPro" id="IPR019410">
    <property type="entry name" value="Methyltransf_16"/>
</dbReference>
<name>A0A9W7CC69_9STRA</name>
<dbReference type="Pfam" id="PF10294">
    <property type="entry name" value="Methyltransf_16"/>
    <property type="match status" value="1"/>
</dbReference>
<dbReference type="EMBL" id="BRXZ01000194">
    <property type="protein sequence ID" value="GMI07187.1"/>
    <property type="molecule type" value="Genomic_DNA"/>
</dbReference>
<dbReference type="InterPro" id="IPR036770">
    <property type="entry name" value="Ankyrin_rpt-contain_sf"/>
</dbReference>
<dbReference type="OrthoDB" id="46564at2759"/>
<reference evidence="2" key="1">
    <citation type="submission" date="2022-07" db="EMBL/GenBank/DDBJ databases">
        <title>Genome analysis of Parmales, a sister group of diatoms, reveals the evolutionary specialization of diatoms from phago-mixotrophs to photoautotrophs.</title>
        <authorList>
            <person name="Ban H."/>
            <person name="Sato S."/>
            <person name="Yoshikawa S."/>
            <person name="Kazumasa Y."/>
            <person name="Nakamura Y."/>
            <person name="Ichinomiya M."/>
            <person name="Saitoh K."/>
            <person name="Sato N."/>
            <person name="Blanc-Mathieu R."/>
            <person name="Endo H."/>
            <person name="Kuwata A."/>
            <person name="Ogata H."/>
        </authorList>
    </citation>
    <scope>NUCLEOTIDE SEQUENCE</scope>
</reference>
<dbReference type="PANTHER" id="PTHR14614:SF159">
    <property type="entry name" value="METHYLTRANSFERASE"/>
    <property type="match status" value="1"/>
</dbReference>
<dbReference type="SUPFAM" id="SSF53335">
    <property type="entry name" value="S-adenosyl-L-methionine-dependent methyltransferases"/>
    <property type="match status" value="1"/>
</dbReference>
<accession>A0A9W7CC69</accession>
<evidence type="ECO:0000313" key="3">
    <source>
        <dbReference type="Proteomes" id="UP001165082"/>
    </source>
</evidence>
<sequence>MASFTSKAENIQGFATIEEAHNEMLECARYGDPEDIGTLRSLVSHSSIDVNYSDSGGSTALHKACANGKKDAVAVLLSHPGCSHTANAAGNTPLHWASSNGEVEIVKMLVDRFKDLDVLAKNSFGKWIAKLCSEGQFEGSSVLELGGGCGVPGIACGVYGNPLSVQITDLTTATLSNLQFNIDLNRGDYGGRTRVESFRLDWADEATYPEGKADSIIGADLVYTDDIVPLLLKVLDGVLAKGGSFFYCAPDDGRAGLKTFIEALRGGGWEVRREVKAEGEYLENPLESKDDEMCFLCFNELGEKRFMFYEFVKR</sequence>
<dbReference type="AlphaFoldDB" id="A0A9W7CC69"/>
<keyword evidence="3" id="KW-1185">Reference proteome</keyword>